<evidence type="ECO:0000256" key="13">
    <source>
        <dbReference type="RuleBase" id="RU363034"/>
    </source>
</evidence>
<accession>A0A1J1IYA3</accession>
<keyword evidence="2" id="KW-0964">Secreted</keyword>
<dbReference type="PANTHER" id="PTHR24276:SF97">
    <property type="entry name" value="GH13245P2-RELATED"/>
    <property type="match status" value="1"/>
</dbReference>
<evidence type="ECO:0000256" key="11">
    <source>
        <dbReference type="ARBA" id="ARBA00036320"/>
    </source>
</evidence>
<dbReference type="EMBL" id="CVRI01000064">
    <property type="protein sequence ID" value="CRL05072.1"/>
    <property type="molecule type" value="Genomic_DNA"/>
</dbReference>
<keyword evidence="7 13" id="KW-0720">Serine protease</keyword>
<dbReference type="SUPFAM" id="SSF50494">
    <property type="entry name" value="Trypsin-like serine proteases"/>
    <property type="match status" value="1"/>
</dbReference>
<evidence type="ECO:0000256" key="2">
    <source>
        <dbReference type="ARBA" id="ARBA00022525"/>
    </source>
</evidence>
<dbReference type="Gene3D" id="2.40.10.10">
    <property type="entry name" value="Trypsin-like serine proteases"/>
    <property type="match status" value="1"/>
</dbReference>
<keyword evidence="4 14" id="KW-0732">Signal</keyword>
<dbReference type="InterPro" id="IPR001254">
    <property type="entry name" value="Trypsin_dom"/>
</dbReference>
<dbReference type="EC" id="3.4.21.4" evidence="12"/>
<dbReference type="Pfam" id="PF00089">
    <property type="entry name" value="Trypsin"/>
    <property type="match status" value="1"/>
</dbReference>
<organism evidence="16 17">
    <name type="scientific">Clunio marinus</name>
    <dbReference type="NCBI Taxonomy" id="568069"/>
    <lineage>
        <taxon>Eukaryota</taxon>
        <taxon>Metazoa</taxon>
        <taxon>Ecdysozoa</taxon>
        <taxon>Arthropoda</taxon>
        <taxon>Hexapoda</taxon>
        <taxon>Insecta</taxon>
        <taxon>Pterygota</taxon>
        <taxon>Neoptera</taxon>
        <taxon>Endopterygota</taxon>
        <taxon>Diptera</taxon>
        <taxon>Nematocera</taxon>
        <taxon>Chironomoidea</taxon>
        <taxon>Chironomidae</taxon>
        <taxon>Clunio</taxon>
    </lineage>
</organism>
<keyword evidence="8" id="KW-0865">Zymogen</keyword>
<evidence type="ECO:0000256" key="5">
    <source>
        <dbReference type="ARBA" id="ARBA00022757"/>
    </source>
</evidence>
<evidence type="ECO:0000256" key="14">
    <source>
        <dbReference type="SAM" id="SignalP"/>
    </source>
</evidence>
<keyword evidence="9" id="KW-1015">Disulfide bond</keyword>
<evidence type="ECO:0000256" key="1">
    <source>
        <dbReference type="ARBA" id="ARBA00004613"/>
    </source>
</evidence>
<dbReference type="PROSITE" id="PS50240">
    <property type="entry name" value="TRYPSIN_DOM"/>
    <property type="match status" value="1"/>
</dbReference>
<evidence type="ECO:0000256" key="4">
    <source>
        <dbReference type="ARBA" id="ARBA00022729"/>
    </source>
</evidence>
<keyword evidence="6 13" id="KW-0378">Hydrolase</keyword>
<protein>
    <recommendedName>
        <fullName evidence="12">trypsin</fullName>
        <ecNumber evidence="12">3.4.21.4</ecNumber>
    </recommendedName>
</protein>
<dbReference type="GO" id="GO:0004252">
    <property type="term" value="F:serine-type endopeptidase activity"/>
    <property type="evidence" value="ECO:0007669"/>
    <property type="project" value="UniProtKB-EC"/>
</dbReference>
<evidence type="ECO:0000256" key="12">
    <source>
        <dbReference type="ARBA" id="ARBA00038868"/>
    </source>
</evidence>
<keyword evidence="5" id="KW-0222">Digestion</keyword>
<dbReference type="GO" id="GO:0005576">
    <property type="term" value="C:extracellular region"/>
    <property type="evidence" value="ECO:0007669"/>
    <property type="project" value="UniProtKB-SubCell"/>
</dbReference>
<proteinExistence type="inferred from homology"/>
<dbReference type="InterPro" id="IPR050430">
    <property type="entry name" value="Peptidase_S1"/>
</dbReference>
<dbReference type="InterPro" id="IPR009003">
    <property type="entry name" value="Peptidase_S1_PA"/>
</dbReference>
<dbReference type="InterPro" id="IPR033116">
    <property type="entry name" value="TRYPSIN_SER"/>
</dbReference>
<reference evidence="16 17" key="1">
    <citation type="submission" date="2015-04" db="EMBL/GenBank/DDBJ databases">
        <authorList>
            <person name="Syromyatnikov M.Y."/>
            <person name="Popov V.N."/>
        </authorList>
    </citation>
    <scope>NUCLEOTIDE SEQUENCE [LARGE SCALE GENOMIC DNA]</scope>
</reference>
<evidence type="ECO:0000256" key="6">
    <source>
        <dbReference type="ARBA" id="ARBA00022801"/>
    </source>
</evidence>
<evidence type="ECO:0000259" key="15">
    <source>
        <dbReference type="PROSITE" id="PS50240"/>
    </source>
</evidence>
<feature type="signal peptide" evidence="14">
    <location>
        <begin position="1"/>
        <end position="22"/>
    </location>
</feature>
<sequence>MLKVLVFVILGIIAEHISEFLAEDTKIVGGKEVEIKNAPFIVALMSNGRHLCGGSIISKNFILTAAHCTISSKPKELTIQSGSSHKGNGDINYVSHIYNHPQYKEINFDYDFALLKIFGKMFYNENRKAIMLPDEDDETPAGEYARALGWGNTMNPLESSDYLRGVDLMIISYDECKEAYKVYGLEVEHNKVCAIHPDRVDGKDSCQGDSGGPLQRLSDGKLIGVVSFGLGCANVEYAGVYSRVSSVRPWIKSIAHV</sequence>
<dbReference type="GO" id="GO:0007586">
    <property type="term" value="P:digestion"/>
    <property type="evidence" value="ECO:0007669"/>
    <property type="project" value="UniProtKB-KW"/>
</dbReference>
<dbReference type="PROSITE" id="PS00134">
    <property type="entry name" value="TRYPSIN_HIS"/>
    <property type="match status" value="1"/>
</dbReference>
<dbReference type="AlphaFoldDB" id="A0A1J1IYA3"/>
<evidence type="ECO:0000256" key="7">
    <source>
        <dbReference type="ARBA" id="ARBA00022825"/>
    </source>
</evidence>
<dbReference type="Proteomes" id="UP000183832">
    <property type="component" value="Unassembled WGS sequence"/>
</dbReference>
<dbReference type="STRING" id="568069.A0A1J1IYA3"/>
<dbReference type="GO" id="GO:0006508">
    <property type="term" value="P:proteolysis"/>
    <property type="evidence" value="ECO:0007669"/>
    <property type="project" value="UniProtKB-KW"/>
</dbReference>
<dbReference type="InterPro" id="IPR018114">
    <property type="entry name" value="TRYPSIN_HIS"/>
</dbReference>
<comment type="similarity">
    <text evidence="10">Belongs to the peptidase S1 family. CLIP subfamily.</text>
</comment>
<dbReference type="PANTHER" id="PTHR24276">
    <property type="entry name" value="POLYSERASE-RELATED"/>
    <property type="match status" value="1"/>
</dbReference>
<dbReference type="FunFam" id="2.40.10.10:FF:000077">
    <property type="entry name" value="Predicted protein"/>
    <property type="match status" value="1"/>
</dbReference>
<evidence type="ECO:0000256" key="3">
    <source>
        <dbReference type="ARBA" id="ARBA00022670"/>
    </source>
</evidence>
<evidence type="ECO:0000313" key="17">
    <source>
        <dbReference type="Proteomes" id="UP000183832"/>
    </source>
</evidence>
<dbReference type="SMART" id="SM00020">
    <property type="entry name" value="Tryp_SPc"/>
    <property type="match status" value="1"/>
</dbReference>
<dbReference type="PRINTS" id="PR00722">
    <property type="entry name" value="CHYMOTRYPSIN"/>
</dbReference>
<evidence type="ECO:0000256" key="10">
    <source>
        <dbReference type="ARBA" id="ARBA00024195"/>
    </source>
</evidence>
<name>A0A1J1IYA3_9DIPT</name>
<keyword evidence="3 13" id="KW-0645">Protease</keyword>
<dbReference type="InterPro" id="IPR043504">
    <property type="entry name" value="Peptidase_S1_PA_chymotrypsin"/>
</dbReference>
<evidence type="ECO:0000256" key="9">
    <source>
        <dbReference type="ARBA" id="ARBA00023157"/>
    </source>
</evidence>
<feature type="domain" description="Peptidase S1" evidence="15">
    <location>
        <begin position="27"/>
        <end position="256"/>
    </location>
</feature>
<dbReference type="PROSITE" id="PS00135">
    <property type="entry name" value="TRYPSIN_SER"/>
    <property type="match status" value="1"/>
</dbReference>
<gene>
    <name evidence="16" type="primary">similar to Trypsin-1</name>
    <name evidence="16" type="ORF">CLUMA_CG018143</name>
</gene>
<keyword evidence="17" id="KW-1185">Reference proteome</keyword>
<evidence type="ECO:0000313" key="16">
    <source>
        <dbReference type="EMBL" id="CRL05072.1"/>
    </source>
</evidence>
<evidence type="ECO:0000256" key="8">
    <source>
        <dbReference type="ARBA" id="ARBA00023145"/>
    </source>
</evidence>
<comment type="subcellular location">
    <subcellularLocation>
        <location evidence="1">Secreted</location>
    </subcellularLocation>
</comment>
<comment type="catalytic activity">
    <reaction evidence="11">
        <text>Preferential cleavage: Arg-|-Xaa, Lys-|-Xaa.</text>
        <dbReference type="EC" id="3.4.21.4"/>
    </reaction>
</comment>
<feature type="chain" id="PRO_5012633744" description="trypsin" evidence="14">
    <location>
        <begin position="23"/>
        <end position="257"/>
    </location>
</feature>
<dbReference type="OrthoDB" id="10059102at2759"/>
<dbReference type="CDD" id="cd00190">
    <property type="entry name" value="Tryp_SPc"/>
    <property type="match status" value="1"/>
</dbReference>
<dbReference type="InterPro" id="IPR001314">
    <property type="entry name" value="Peptidase_S1A"/>
</dbReference>